<keyword evidence="4" id="KW-1185">Reference proteome</keyword>
<dbReference type="KEGG" id="cpis:HS961_01975"/>
<proteinExistence type="predicted"/>
<dbReference type="InterPro" id="IPR022002">
    <property type="entry name" value="ChsH2_Znr"/>
</dbReference>
<organism evidence="3 4">
    <name type="scientific">Comamonas piscis</name>
    <dbReference type="NCBI Taxonomy" id="1562974"/>
    <lineage>
        <taxon>Bacteria</taxon>
        <taxon>Pseudomonadati</taxon>
        <taxon>Pseudomonadota</taxon>
        <taxon>Betaproteobacteria</taxon>
        <taxon>Burkholderiales</taxon>
        <taxon>Comamonadaceae</taxon>
        <taxon>Comamonas</taxon>
    </lineage>
</organism>
<reference evidence="3 4" key="1">
    <citation type="journal article" date="2020" name="G3 (Bethesda)">
        <title>CeMbio - The Caenorhabditis elegans Microbiome Resource.</title>
        <authorList>
            <person name="Dirksen P."/>
            <person name="Assie A."/>
            <person name="Zimmermann J."/>
            <person name="Zhang F."/>
            <person name="Tietje A.M."/>
            <person name="Marsh S.A."/>
            <person name="Felix M.A."/>
            <person name="Shapira M."/>
            <person name="Kaleta C."/>
            <person name="Schulenburg H."/>
            <person name="Samuel B."/>
        </authorList>
    </citation>
    <scope>NUCLEOTIDE SEQUENCE [LARGE SCALE GENOMIC DNA]</scope>
    <source>
        <strain evidence="3 4">BIGb0172</strain>
    </source>
</reference>
<evidence type="ECO:0000259" key="2">
    <source>
        <dbReference type="Pfam" id="PF12172"/>
    </source>
</evidence>
<dbReference type="Pfam" id="PF01796">
    <property type="entry name" value="OB_ChsH2_C"/>
    <property type="match status" value="1"/>
</dbReference>
<dbReference type="EMBL" id="CP058554">
    <property type="protein sequence ID" value="QMV71700.1"/>
    <property type="molecule type" value="Genomic_DNA"/>
</dbReference>
<dbReference type="PANTHER" id="PTHR34075">
    <property type="entry name" value="BLR3430 PROTEIN"/>
    <property type="match status" value="1"/>
</dbReference>
<gene>
    <name evidence="3" type="ORF">HS961_01975</name>
</gene>
<dbReference type="SUPFAM" id="SSF50249">
    <property type="entry name" value="Nucleic acid-binding proteins"/>
    <property type="match status" value="1"/>
</dbReference>
<dbReference type="Gene3D" id="6.10.30.10">
    <property type="match status" value="1"/>
</dbReference>
<feature type="domain" description="ChsH2 C-terminal OB-fold" evidence="1">
    <location>
        <begin position="47"/>
        <end position="106"/>
    </location>
</feature>
<dbReference type="InterPro" id="IPR052513">
    <property type="entry name" value="Thioester_dehydratase-like"/>
</dbReference>
<evidence type="ECO:0000313" key="4">
    <source>
        <dbReference type="Proteomes" id="UP000515240"/>
    </source>
</evidence>
<dbReference type="InterPro" id="IPR002878">
    <property type="entry name" value="ChsH2_C"/>
</dbReference>
<accession>A0A7G5ECH5</accession>
<sequence length="121" mass="12866">MTPSMSSQYQAALDSGSFQIQRCKACAQAIFYPRELCPHCGSDALAWEPPSGKGTVYSTTVIRRKAEAGGDYNVALVDLAEGPRMMSRVEGMAPADVKIGMAVQAQVITHNGKGLVVFKAA</sequence>
<evidence type="ECO:0000259" key="1">
    <source>
        <dbReference type="Pfam" id="PF01796"/>
    </source>
</evidence>
<dbReference type="PANTHER" id="PTHR34075:SF5">
    <property type="entry name" value="BLR3430 PROTEIN"/>
    <property type="match status" value="1"/>
</dbReference>
<name>A0A7G5ECH5_9BURK</name>
<dbReference type="AlphaFoldDB" id="A0A7G5ECH5"/>
<evidence type="ECO:0000313" key="3">
    <source>
        <dbReference type="EMBL" id="QMV71700.1"/>
    </source>
</evidence>
<feature type="domain" description="ChsH2 rubredoxin-like zinc ribbon" evidence="2">
    <location>
        <begin position="11"/>
        <end position="45"/>
    </location>
</feature>
<dbReference type="Proteomes" id="UP000515240">
    <property type="component" value="Chromosome"/>
</dbReference>
<dbReference type="RefSeq" id="WP_182326134.1">
    <property type="nucleotide sequence ID" value="NZ_CP058554.1"/>
</dbReference>
<dbReference type="Pfam" id="PF12172">
    <property type="entry name" value="zf-ChsH2"/>
    <property type="match status" value="1"/>
</dbReference>
<protein>
    <submittedName>
        <fullName evidence="3">Zn-ribbon domain-containing OB-fold protein</fullName>
    </submittedName>
</protein>
<dbReference type="InterPro" id="IPR012340">
    <property type="entry name" value="NA-bd_OB-fold"/>
</dbReference>